<evidence type="ECO:0000259" key="2">
    <source>
        <dbReference type="PROSITE" id="PS51186"/>
    </source>
</evidence>
<dbReference type="SUPFAM" id="SSF55729">
    <property type="entry name" value="Acyl-CoA N-acyltransferases (Nat)"/>
    <property type="match status" value="3"/>
</dbReference>
<dbReference type="Proteomes" id="UP001363151">
    <property type="component" value="Unassembled WGS sequence"/>
</dbReference>
<dbReference type="Gene3D" id="3.40.50.150">
    <property type="entry name" value="Vaccinia Virus protein VP39"/>
    <property type="match status" value="3"/>
</dbReference>
<gene>
    <name evidence="3" type="ORF">SO694_00003532</name>
</gene>
<feature type="compositionally biased region" description="Pro residues" evidence="1">
    <location>
        <begin position="1461"/>
        <end position="1473"/>
    </location>
</feature>
<dbReference type="InterPro" id="IPR056395">
    <property type="entry name" value="WH_AprA"/>
</dbReference>
<proteinExistence type="predicted"/>
<keyword evidence="4" id="KW-1185">Reference proteome</keyword>
<dbReference type="Pfam" id="PF23589">
    <property type="entry name" value="WHD_AprA"/>
    <property type="match status" value="3"/>
</dbReference>
<sequence length="2290" mass="255115">MDRRPSGKAAVLSFPETERLSSANLMAVPMYLQHGFTSICTASALAETGALRYMMEHERWSLRSLCEGLKLQPGYTKSCVHLLVSLDLLVDEGGGGYRRGRDFDDFVRLPFESIEKYLSYDFAKVFDQNVNGFFAQIDLTGPKLPRVQLLLESFYLAPIVIYLRMYVQGTSEAFKTTHLRLDESSLGPSVLAIFQGLGWCADNTSKLTYMGTYVLSTALNAGVPISYYPMFQELPKILMGDGSIFAAQEADGHEVHVDRVLNVIASGAQHKRFFEHMCNGVFNRVFDDQPLEDQPAAVADMGCGDGRLLLTLYEYVRDHTKRGKHLDEFPFTVIGIDFNYESLDVTKETLGSRNIPFEVQWGDIGDPDAAMDELEKRGFPRDSVLHVRTFIDHDRPYIAPKRPGDDYAMYAHGVYNKNDGTIIDPSTMLQSLVEHLERWSDAVGVHGMCILEAGQLPARLAGQHMEQCVSLAFDNCQSLSHQYLVPLPQWLLCAAGAGLFPDVTSLRAFPDNVSRIMLSHFKPRGYKVRHARPSDLTRCLELEAKSWDPDMRTAASTVERRFEALPTCNFVMTRDDVVVGVVFFQFLDDVEELLATKWVDKDALGKDEGRYLQLLDIFVDSQTSSTMGGSIGQELRDFVMCYARVLRNVGEICGVTRARNFRKRGEGQTYEGYCMKNNGVHDSGLALHTRAGARLHQVVEGWRPEDVDNDGNGVYMSYVVGPPSRSGVAPIPHGPPSAQLSSPSRRASILTFPELEKLSGAKLMAVPMYLQHGFTTVSTAAALHSSGALRYMVDHAPFTLDALCGALDLQPGYAQSGVHTLLSLDLLVEQGPGAYRLGRDFADFAKLPFDAIAEYLAYDFAKVFDADDNSFFAKIDLGGPKQPRIQVLLESFYLAPIVIYLRMYVQGTSEAFKTTHLDLKESSLGPSVTTIFQGLDWMAKTSNKLTYKGTYVLATALNAGVPISYYPMFQELPKILKGDGSIFAAQEADGHEVHVDRVLNVIASGAQHKRFFEHMCNGVFNRVFDDQPLEDQPAAVADMGCGDGRLLLTLYEYVRDHTKRGKHLDEFPFTVIGIDFNYESLDVTKETLGSRNIPFEVQWGDIGDPDAAMDELEKRGFPRDSVLHVRTFIDHDRPYIAPKRPGDDYAMYAHGVYNKNDGTIIDPSTMLQSLVEHLERWSDAVGVHGMCILEAGQLPARLAGQHMEQCVSLAFDNCQSLSHQYLVPLPQWLLCAAGAGLFPDVTSLRAFPDNVSRIMLSHFKPRGYKVRHARPSDLTRCLELEAKSWDPDMRTAPSVIERRIADRPTCNFVMTRDGAVVGVVFFQFLDDVDALLRSTWKKKDALGKESGPRIQLLDIFVDSQVSSTMGGSIGQELRDFVMCYARVLRNVTEICGVTRARNFRAFADKGETYEKYCLRNNGVHDSGLALHSRAGATLHKVVHNWRPEDGDNDGNGVYMSYAVGPPAPRQAKPPAPPAKATGVKPPAAPSPPASPSKKKKKEKVAKKSKWPAYVPPPCVRPEPKPLPNNPLRIWKAKMDAGLIPPPEKRLGGRQKVPQRVVHPEPYMFDEMAKCDLLAIPMYLQHGFCLLSICSAMADLDVNITLWMHKFQAFNVRELSEKLELRPGYCTSLINSLVTLGFIRERSMWGDEVQYEVDMEVFNDLIRLPYEPIADYLKFDFASIFRDDVDVFPTMDLQGPKIPKMQLLLEGFYLAPIVIYLRMHLHPSSAVFAATHLNLKSVPVMAPTLIQIFRRLDWLDKGTMKLTYKGTYVLAAALNAGVPISYYPMFQELPKILKGDGSIFAAQEADGHEVHVDRVLNVVASGAQHRRFFEHMCNGLLSRVFNDEPLEQQPRAVADMGCGDGRLLLTLYEYVRDQTKRGKHLDKHPLTLIGVDFNDESLEVTKATLARAGVPFEVQWGDIGDPAFVVEALEKKGYARDSVLHVRSFLDHDRPYVAPKRDADAFRMYTRGVYVRNDGDVIAPKTMLQSLVEHLERWSDAVGFHGLCVLEAGQLPPLVAGYEMERCVSLAFDCCQTLSHQYLVPLPQWLVCAAAAGLFPDAHSLRTFPESVSRIMLSHFKPRGYKIRHATLDDLDAVVALEAGCRGLELRTPRSVLEKRLKERARFNFALHEGGALLGVLFFQFVDDIPTLLESQWKDRDKLAVPESAATHAMILDVFADDAADSSLRGAVAAELLNFLLCYARALSANVNEICGVVRAARFKTSPKIGDGSFEDYVFTDNGAHDPALALHAAAGAKVQAVVDNWWPEDGDNGGRGAYATYVVGAPPSNRSKLP</sequence>
<dbReference type="InterPro" id="IPR029063">
    <property type="entry name" value="SAM-dependent_MTases_sf"/>
</dbReference>
<feature type="domain" description="N-acetyltransferase" evidence="2">
    <location>
        <begin position="526"/>
        <end position="721"/>
    </location>
</feature>
<dbReference type="Gene3D" id="3.40.630.30">
    <property type="match status" value="3"/>
</dbReference>
<evidence type="ECO:0000256" key="1">
    <source>
        <dbReference type="SAM" id="MobiDB-lite"/>
    </source>
</evidence>
<feature type="region of interest" description="Disordered" evidence="1">
    <location>
        <begin position="1441"/>
        <end position="1505"/>
    </location>
</feature>
<dbReference type="SUPFAM" id="SSF53335">
    <property type="entry name" value="S-adenosyl-L-methionine-dependent methyltransferases"/>
    <property type="match status" value="3"/>
</dbReference>
<accession>A0ABR1GCW7</accession>
<name>A0ABR1GCW7_AURAN</name>
<reference evidence="3 4" key="1">
    <citation type="submission" date="2024-03" db="EMBL/GenBank/DDBJ databases">
        <title>Aureococcus anophagefferens CCMP1851 and Kratosvirus quantuckense: Draft genome of a second virus-susceptible host strain in the model system.</title>
        <authorList>
            <person name="Chase E."/>
            <person name="Truchon A.R."/>
            <person name="Schepens W."/>
            <person name="Wilhelm S.W."/>
        </authorList>
    </citation>
    <scope>NUCLEOTIDE SEQUENCE [LARGE SCALE GENOMIC DNA]</scope>
    <source>
        <strain evidence="3 4">CCMP1851</strain>
    </source>
</reference>
<protein>
    <recommendedName>
        <fullName evidence="2">N-acetyltransferase domain-containing protein</fullName>
    </recommendedName>
</protein>
<dbReference type="EMBL" id="JBBJCI010000033">
    <property type="protein sequence ID" value="KAK7253955.1"/>
    <property type="molecule type" value="Genomic_DNA"/>
</dbReference>
<dbReference type="PROSITE" id="PS51186">
    <property type="entry name" value="GNAT"/>
    <property type="match status" value="2"/>
</dbReference>
<dbReference type="InterPro" id="IPR000182">
    <property type="entry name" value="GNAT_dom"/>
</dbReference>
<organism evidence="3 4">
    <name type="scientific">Aureococcus anophagefferens</name>
    <name type="common">Harmful bloom alga</name>
    <dbReference type="NCBI Taxonomy" id="44056"/>
    <lineage>
        <taxon>Eukaryota</taxon>
        <taxon>Sar</taxon>
        <taxon>Stramenopiles</taxon>
        <taxon>Ochrophyta</taxon>
        <taxon>Pelagophyceae</taxon>
        <taxon>Pelagomonadales</taxon>
        <taxon>Pelagomonadaceae</taxon>
        <taxon>Aureococcus</taxon>
    </lineage>
</organism>
<comment type="caution">
    <text evidence="3">The sequence shown here is derived from an EMBL/GenBank/DDBJ whole genome shotgun (WGS) entry which is preliminary data.</text>
</comment>
<feature type="compositionally biased region" description="Basic residues" evidence="1">
    <location>
        <begin position="1492"/>
        <end position="1505"/>
    </location>
</feature>
<feature type="domain" description="N-acetyltransferase" evidence="2">
    <location>
        <begin position="1264"/>
        <end position="1460"/>
    </location>
</feature>
<dbReference type="InterPro" id="IPR016181">
    <property type="entry name" value="Acyl_CoA_acyltransferase"/>
</dbReference>
<evidence type="ECO:0000313" key="3">
    <source>
        <dbReference type="EMBL" id="KAK7253955.1"/>
    </source>
</evidence>
<dbReference type="Pfam" id="PF23525">
    <property type="entry name" value="Methyltransf_36"/>
    <property type="match status" value="3"/>
</dbReference>
<dbReference type="InterPro" id="IPR056393">
    <property type="entry name" value="AprA-like_MT2"/>
</dbReference>
<evidence type="ECO:0000313" key="4">
    <source>
        <dbReference type="Proteomes" id="UP001363151"/>
    </source>
</evidence>